<feature type="domain" description="HTH araC/xylS-type" evidence="1">
    <location>
        <begin position="206"/>
        <end position="307"/>
    </location>
</feature>
<dbReference type="GO" id="GO:0043565">
    <property type="term" value="F:sequence-specific DNA binding"/>
    <property type="evidence" value="ECO:0007669"/>
    <property type="project" value="InterPro"/>
</dbReference>
<dbReference type="Gene3D" id="1.10.10.60">
    <property type="entry name" value="Homeodomain-like"/>
    <property type="match status" value="1"/>
</dbReference>
<protein>
    <submittedName>
        <fullName evidence="2">AraC family transcriptional regulator</fullName>
    </submittedName>
</protein>
<name>A0A850QDQ6_9RHOB</name>
<dbReference type="SMART" id="SM00342">
    <property type="entry name" value="HTH_ARAC"/>
    <property type="match status" value="1"/>
</dbReference>
<accession>A0A850QDQ6</accession>
<comment type="caution">
    <text evidence="2">The sequence shown here is derived from an EMBL/GenBank/DDBJ whole genome shotgun (WGS) entry which is preliminary data.</text>
</comment>
<dbReference type="AlphaFoldDB" id="A0A850QDQ6"/>
<organism evidence="2 3">
    <name type="scientific">Donghicola mangrovi</name>
    <dbReference type="NCBI Taxonomy" id="2729614"/>
    <lineage>
        <taxon>Bacteria</taxon>
        <taxon>Pseudomonadati</taxon>
        <taxon>Pseudomonadota</taxon>
        <taxon>Alphaproteobacteria</taxon>
        <taxon>Rhodobacterales</taxon>
        <taxon>Roseobacteraceae</taxon>
        <taxon>Donghicola</taxon>
    </lineage>
</organism>
<dbReference type="PANTHER" id="PTHR47893:SF1">
    <property type="entry name" value="REGULATORY PROTEIN PCHR"/>
    <property type="match status" value="1"/>
</dbReference>
<dbReference type="PANTHER" id="PTHR47893">
    <property type="entry name" value="REGULATORY PROTEIN PCHR"/>
    <property type="match status" value="1"/>
</dbReference>
<evidence type="ECO:0000259" key="1">
    <source>
        <dbReference type="PROSITE" id="PS01124"/>
    </source>
</evidence>
<dbReference type="InterPro" id="IPR053142">
    <property type="entry name" value="PchR_regulatory_protein"/>
</dbReference>
<gene>
    <name evidence="2" type="ORF">HJ536_11555</name>
</gene>
<evidence type="ECO:0000313" key="3">
    <source>
        <dbReference type="Proteomes" id="UP000592216"/>
    </source>
</evidence>
<dbReference type="PROSITE" id="PS01124">
    <property type="entry name" value="HTH_ARAC_FAMILY_2"/>
    <property type="match status" value="1"/>
</dbReference>
<proteinExistence type="predicted"/>
<sequence>MVSDQVLPRAATQPCVSQCRFSSFLDQEKALPKFDQKYRQMTAGAFEGTIKSLDFGAVTLTRERLNQGLEQHSAVHTGTVAVGFLMGSGIMHDLSKDETLRGEAMLLPGGYEHISYVEGESDWVIASIAQDVLPDDMLQGRVLAPEVARPVGAWMRTLIEVAGSGAEAQGLMTLVPDLVMDRLSLLFGHPAQDGLRHNRREAQLFRRILNACEELPPEELTVSGLSRHLGCTRADLRGACLSVTGFRLDDMLTARRLSDVYRVLRGARVDAVNVTQTALNHGFTHFGRFSVAYRKMFGERPSDTLRA</sequence>
<dbReference type="InterPro" id="IPR018060">
    <property type="entry name" value="HTH_AraC"/>
</dbReference>
<dbReference type="EMBL" id="JABCJE010000004">
    <property type="protein sequence ID" value="NVO23991.1"/>
    <property type="molecule type" value="Genomic_DNA"/>
</dbReference>
<evidence type="ECO:0000313" key="2">
    <source>
        <dbReference type="EMBL" id="NVO23991.1"/>
    </source>
</evidence>
<dbReference type="Pfam" id="PF12833">
    <property type="entry name" value="HTH_18"/>
    <property type="match status" value="1"/>
</dbReference>
<dbReference type="Proteomes" id="UP000592216">
    <property type="component" value="Unassembled WGS sequence"/>
</dbReference>
<reference evidence="2 3" key="1">
    <citation type="submission" date="2020-04" db="EMBL/GenBank/DDBJ databases">
        <title>Donghicola sp., a member of the Rhodobacteraceae family isolated from mangrove forest in Thailand.</title>
        <authorList>
            <person name="Charoenyingcharoen P."/>
            <person name="Yukphan P."/>
        </authorList>
    </citation>
    <scope>NUCLEOTIDE SEQUENCE [LARGE SCALE GENOMIC DNA]</scope>
    <source>
        <strain evidence="2 3">B5-SW-15</strain>
    </source>
</reference>
<dbReference type="GO" id="GO:0003700">
    <property type="term" value="F:DNA-binding transcription factor activity"/>
    <property type="evidence" value="ECO:0007669"/>
    <property type="project" value="InterPro"/>
</dbReference>
<dbReference type="RefSeq" id="WP_177157811.1">
    <property type="nucleotide sequence ID" value="NZ_JABCJE010000004.1"/>
</dbReference>